<dbReference type="InterPro" id="IPR012967">
    <property type="entry name" value="COMT_dimerisation"/>
</dbReference>
<evidence type="ECO:0000256" key="3">
    <source>
        <dbReference type="ARBA" id="ARBA00012870"/>
    </source>
</evidence>
<dbReference type="GO" id="GO:0005777">
    <property type="term" value="C:peroxisome"/>
    <property type="evidence" value="ECO:0007669"/>
    <property type="project" value="InterPro"/>
</dbReference>
<comment type="catalytic activity">
    <reaction evidence="1">
        <text>a 2,3-saturated acyl-CoA + O2 = a (2E)-enoyl-CoA + H2O2</text>
        <dbReference type="Rhea" id="RHEA:38959"/>
        <dbReference type="ChEBI" id="CHEBI:15379"/>
        <dbReference type="ChEBI" id="CHEBI:16240"/>
        <dbReference type="ChEBI" id="CHEBI:58856"/>
        <dbReference type="ChEBI" id="CHEBI:65111"/>
        <dbReference type="EC" id="1.3.3.6"/>
    </reaction>
</comment>
<evidence type="ECO:0000256" key="1">
    <source>
        <dbReference type="ARBA" id="ARBA00001201"/>
    </source>
</evidence>
<keyword evidence="7" id="KW-0276">Fatty acid metabolism</keyword>
<evidence type="ECO:0000313" key="14">
    <source>
        <dbReference type="Proteomes" id="UP000467840"/>
    </source>
</evidence>
<evidence type="ECO:0000256" key="4">
    <source>
        <dbReference type="ARBA" id="ARBA00022603"/>
    </source>
</evidence>
<keyword evidence="8" id="KW-0560">Oxidoreductase</keyword>
<evidence type="ECO:0000259" key="11">
    <source>
        <dbReference type="Pfam" id="PF01756"/>
    </source>
</evidence>
<dbReference type="GO" id="GO:0008171">
    <property type="term" value="F:O-methyltransferase activity"/>
    <property type="evidence" value="ECO:0007669"/>
    <property type="project" value="InterPro"/>
</dbReference>
<dbReference type="Gene3D" id="3.40.50.150">
    <property type="entry name" value="Vaccinia Virus protein VP39"/>
    <property type="match status" value="1"/>
</dbReference>
<dbReference type="EMBL" id="JAAGAX010000020">
    <property type="protein sequence ID" value="KAF2283295.1"/>
    <property type="molecule type" value="Genomic_DNA"/>
</dbReference>
<dbReference type="Pfam" id="PF08100">
    <property type="entry name" value="Dimerisation"/>
    <property type="match status" value="1"/>
</dbReference>
<dbReference type="InterPro" id="IPR016461">
    <property type="entry name" value="COMT-like"/>
</dbReference>
<proteinExistence type="inferred from homology"/>
<evidence type="ECO:0000256" key="7">
    <source>
        <dbReference type="ARBA" id="ARBA00022832"/>
    </source>
</evidence>
<dbReference type="InterPro" id="IPR036388">
    <property type="entry name" value="WH-like_DNA-bd_sf"/>
</dbReference>
<dbReference type="PROSITE" id="PS51683">
    <property type="entry name" value="SAM_OMT_II"/>
    <property type="match status" value="1"/>
</dbReference>
<keyword evidence="14" id="KW-1185">Reference proteome</keyword>
<evidence type="ECO:0000256" key="8">
    <source>
        <dbReference type="ARBA" id="ARBA00023002"/>
    </source>
</evidence>
<dbReference type="PANTHER" id="PTHR11746">
    <property type="entry name" value="O-METHYLTRANSFERASE"/>
    <property type="match status" value="1"/>
</dbReference>
<dbReference type="FunFam" id="1.20.140.10:FF:000007">
    <property type="entry name" value="Acyl-coenzyme A oxidase"/>
    <property type="match status" value="1"/>
</dbReference>
<feature type="domain" description="Acyl-CoA oxidase C-terminal" evidence="11">
    <location>
        <begin position="386"/>
        <end position="504"/>
    </location>
</feature>
<dbReference type="CDD" id="cd02440">
    <property type="entry name" value="AdoMet_MTases"/>
    <property type="match status" value="1"/>
</dbReference>
<dbReference type="FunFam" id="1.10.10.10:FF:000213">
    <property type="entry name" value="Coniferyl alcohol 9-O-methyltransferase"/>
    <property type="match status" value="1"/>
</dbReference>
<dbReference type="SUPFAM" id="SSF46785">
    <property type="entry name" value="Winged helix' DNA-binding domain"/>
    <property type="match status" value="1"/>
</dbReference>
<gene>
    <name evidence="13" type="ORF">GH714_043670</name>
</gene>
<dbReference type="Proteomes" id="UP000467840">
    <property type="component" value="Unassembled WGS sequence"/>
</dbReference>
<evidence type="ECO:0000256" key="9">
    <source>
        <dbReference type="ARBA" id="ARBA00023098"/>
    </source>
</evidence>
<evidence type="ECO:0000313" key="13">
    <source>
        <dbReference type="EMBL" id="KAF2283295.1"/>
    </source>
</evidence>
<dbReference type="GO" id="GO:0008757">
    <property type="term" value="F:S-adenosylmethionine-dependent methyltransferase activity"/>
    <property type="evidence" value="ECO:0007669"/>
    <property type="project" value="UniProtKB-ARBA"/>
</dbReference>
<dbReference type="Pfam" id="PF01756">
    <property type="entry name" value="ACOX"/>
    <property type="match status" value="1"/>
</dbReference>
<comment type="similarity">
    <text evidence="2">Belongs to the acyl-CoA oxidase family.</text>
</comment>
<dbReference type="GO" id="GO:0032259">
    <property type="term" value="P:methylation"/>
    <property type="evidence" value="ECO:0007669"/>
    <property type="project" value="UniProtKB-KW"/>
</dbReference>
<dbReference type="GO" id="GO:0009717">
    <property type="term" value="P:isoflavonoid biosynthetic process"/>
    <property type="evidence" value="ECO:0007669"/>
    <property type="project" value="UniProtKB-ARBA"/>
</dbReference>
<feature type="domain" description="O-methyltransferase dimerisation" evidence="12">
    <location>
        <begin position="21"/>
        <end position="111"/>
    </location>
</feature>
<protein>
    <recommendedName>
        <fullName evidence="3">acyl-CoA oxidase</fullName>
        <ecNumber evidence="3">1.3.3.6</ecNumber>
    </recommendedName>
</protein>
<dbReference type="SUPFAM" id="SSF47203">
    <property type="entry name" value="Acyl-CoA dehydrogenase C-terminal domain-like"/>
    <property type="match status" value="1"/>
</dbReference>
<dbReference type="InterPro" id="IPR036390">
    <property type="entry name" value="WH_DNA-bd_sf"/>
</dbReference>
<dbReference type="FunFam" id="3.40.50.150:FF:000057">
    <property type="entry name" value="O-methyltransferase ZRP4"/>
    <property type="match status" value="1"/>
</dbReference>
<feature type="domain" description="O-methyltransferase C-terminal" evidence="10">
    <location>
        <begin position="132"/>
        <end position="340"/>
    </location>
</feature>
<dbReference type="AlphaFoldDB" id="A0A6A6K4D4"/>
<evidence type="ECO:0000256" key="2">
    <source>
        <dbReference type="ARBA" id="ARBA00006288"/>
    </source>
</evidence>
<evidence type="ECO:0000259" key="12">
    <source>
        <dbReference type="Pfam" id="PF08100"/>
    </source>
</evidence>
<dbReference type="GO" id="GO:0003997">
    <property type="term" value="F:acyl-CoA oxidase activity"/>
    <property type="evidence" value="ECO:0007669"/>
    <property type="project" value="UniProtKB-EC"/>
</dbReference>
<keyword evidence="4" id="KW-0489">Methyltransferase</keyword>
<evidence type="ECO:0000259" key="10">
    <source>
        <dbReference type="Pfam" id="PF00891"/>
    </source>
</evidence>
<organism evidence="13 14">
    <name type="scientific">Hevea brasiliensis</name>
    <name type="common">Para rubber tree</name>
    <name type="synonym">Siphonia brasiliensis</name>
    <dbReference type="NCBI Taxonomy" id="3981"/>
    <lineage>
        <taxon>Eukaryota</taxon>
        <taxon>Viridiplantae</taxon>
        <taxon>Streptophyta</taxon>
        <taxon>Embryophyta</taxon>
        <taxon>Tracheophyta</taxon>
        <taxon>Spermatophyta</taxon>
        <taxon>Magnoliopsida</taxon>
        <taxon>eudicotyledons</taxon>
        <taxon>Gunneridae</taxon>
        <taxon>Pentapetalae</taxon>
        <taxon>rosids</taxon>
        <taxon>fabids</taxon>
        <taxon>Malpighiales</taxon>
        <taxon>Euphorbiaceae</taxon>
        <taxon>Crotonoideae</taxon>
        <taxon>Micrandreae</taxon>
        <taxon>Hevea</taxon>
    </lineage>
</organism>
<dbReference type="GO" id="GO:0006635">
    <property type="term" value="P:fatty acid beta-oxidation"/>
    <property type="evidence" value="ECO:0007669"/>
    <property type="project" value="InterPro"/>
</dbReference>
<dbReference type="InterPro" id="IPR029063">
    <property type="entry name" value="SAM-dependent_MTases_sf"/>
</dbReference>
<keyword evidence="9" id="KW-0443">Lipid metabolism</keyword>
<keyword evidence="6" id="KW-0949">S-adenosyl-L-methionine</keyword>
<comment type="caution">
    <text evidence="13">The sequence shown here is derived from an EMBL/GenBank/DDBJ whole genome shotgun (WGS) entry which is preliminary data.</text>
</comment>
<dbReference type="GO" id="GO:0046983">
    <property type="term" value="F:protein dimerization activity"/>
    <property type="evidence" value="ECO:0007669"/>
    <property type="project" value="InterPro"/>
</dbReference>
<dbReference type="EC" id="1.3.3.6" evidence="3"/>
<evidence type="ECO:0000256" key="6">
    <source>
        <dbReference type="ARBA" id="ARBA00022691"/>
    </source>
</evidence>
<dbReference type="InterPro" id="IPR002655">
    <property type="entry name" value="Acyl-CoA_oxidase_C"/>
</dbReference>
<reference evidence="13 14" key="1">
    <citation type="journal article" date="2020" name="Mol. Plant">
        <title>The Chromosome-Based Rubber Tree Genome Provides New Insights into Spurge Genome Evolution and Rubber Biosynthesis.</title>
        <authorList>
            <person name="Liu J."/>
            <person name="Shi C."/>
            <person name="Shi C.C."/>
            <person name="Li W."/>
            <person name="Zhang Q.J."/>
            <person name="Zhang Y."/>
            <person name="Li K."/>
            <person name="Lu H.F."/>
            <person name="Shi C."/>
            <person name="Zhu S.T."/>
            <person name="Xiao Z.Y."/>
            <person name="Nan H."/>
            <person name="Yue Y."/>
            <person name="Zhu X.G."/>
            <person name="Wu Y."/>
            <person name="Hong X.N."/>
            <person name="Fan G.Y."/>
            <person name="Tong Y."/>
            <person name="Zhang D."/>
            <person name="Mao C.L."/>
            <person name="Liu Y.L."/>
            <person name="Hao S.J."/>
            <person name="Liu W.Q."/>
            <person name="Lv M.Q."/>
            <person name="Zhang H.B."/>
            <person name="Liu Y."/>
            <person name="Hu-Tang G.R."/>
            <person name="Wang J.P."/>
            <person name="Wang J.H."/>
            <person name="Sun Y.H."/>
            <person name="Ni S.B."/>
            <person name="Chen W.B."/>
            <person name="Zhang X.C."/>
            <person name="Jiao Y.N."/>
            <person name="Eichler E.E."/>
            <person name="Li G.H."/>
            <person name="Liu X."/>
            <person name="Gao L.Z."/>
        </authorList>
    </citation>
    <scope>NUCLEOTIDE SEQUENCE [LARGE SCALE GENOMIC DNA]</scope>
    <source>
        <strain evidence="14">cv. GT1</strain>
        <tissue evidence="13">Leaf</tissue>
    </source>
</reference>
<evidence type="ECO:0000256" key="5">
    <source>
        <dbReference type="ARBA" id="ARBA00022679"/>
    </source>
</evidence>
<dbReference type="SUPFAM" id="SSF53335">
    <property type="entry name" value="S-adenosyl-L-methionine-dependent methyltransferases"/>
    <property type="match status" value="1"/>
</dbReference>
<keyword evidence="5" id="KW-0808">Transferase</keyword>
<dbReference type="Pfam" id="PF00891">
    <property type="entry name" value="Methyltransf_2"/>
    <property type="match status" value="1"/>
</dbReference>
<dbReference type="InterPro" id="IPR001077">
    <property type="entry name" value="COMT_C"/>
</dbReference>
<name>A0A6A6K4D4_HEVBR</name>
<accession>A0A6A6K4D4</accession>
<dbReference type="InterPro" id="IPR036250">
    <property type="entry name" value="AcylCo_DH-like_C"/>
</dbReference>
<dbReference type="Gene3D" id="1.20.140.10">
    <property type="entry name" value="Butyryl-CoA Dehydrogenase, subunit A, domain 3"/>
    <property type="match status" value="1"/>
</dbReference>
<sequence length="521" mass="58468">MSNLADGRHNAELLEAQSLIWNHIFNFINSMSLKCAIQLGIPDAIRNHGKPITLSELIAALTHLHPAKANCIPRLMRILVHSGFFARAKISQNDQEEGFVLTNASQLLLKDHPLSLSPFLLAMLDPCLTRPWHYVSTWFLNDDPTPFATANERTIWEYAAHEPNFNNLFNEAMASDARLVMNVLINECKGVFEGLQSLVDVGGGTGTVAKAIAKEFPQLECIVFDLPHVVAGLQGTNNLKYVGGSMFEAIPPADAILLKWIMHDWSHENCVKILKRCKEAIKGREGGKLIIIDMVMETKQKEDHESNETELFSDLVVMVLYNSQERNEKEWAQLFSDAGFGQQAEYVATQKKKKPFKGLGLEHMNEPCPIIPSQLTSTVLRSTQFQIGAFCLRERDLLNRFAAEISQHRAKGESKEYAFILGYQIAEDLVRSFSDRAILQTIMEAEATVSVGPLKNVLSLLRSMYALTCMEEDAAFLRYGYLSTENAAAVTKEVTKLCSEVRPQHLPWSVPLAFLMLFWAL</sequence>
<dbReference type="Gene3D" id="1.10.10.10">
    <property type="entry name" value="Winged helix-like DNA-binding domain superfamily/Winged helix DNA-binding domain"/>
    <property type="match status" value="1"/>
</dbReference>